<gene>
    <name evidence="3" type="ORF">MA16_Dca026930</name>
</gene>
<evidence type="ECO:0000313" key="4">
    <source>
        <dbReference type="Proteomes" id="UP000233837"/>
    </source>
</evidence>
<dbReference type="SUPFAM" id="SSF56672">
    <property type="entry name" value="DNA/RNA polymerases"/>
    <property type="match status" value="1"/>
</dbReference>
<dbReference type="Gene3D" id="3.30.70.270">
    <property type="match status" value="1"/>
</dbReference>
<reference evidence="3 4" key="2">
    <citation type="journal article" date="2017" name="Nature">
        <title>The Apostasia genome and the evolution of orchids.</title>
        <authorList>
            <person name="Zhang G.Q."/>
            <person name="Liu K.W."/>
            <person name="Li Z."/>
            <person name="Lohaus R."/>
            <person name="Hsiao Y.Y."/>
            <person name="Niu S.C."/>
            <person name="Wang J.Y."/>
            <person name="Lin Y.C."/>
            <person name="Xu Q."/>
            <person name="Chen L.J."/>
            <person name="Yoshida K."/>
            <person name="Fujiwara S."/>
            <person name="Wang Z.W."/>
            <person name="Zhang Y.Q."/>
            <person name="Mitsuda N."/>
            <person name="Wang M."/>
            <person name="Liu G.H."/>
            <person name="Pecoraro L."/>
            <person name="Huang H.X."/>
            <person name="Xiao X.J."/>
            <person name="Lin M."/>
            <person name="Wu X.Y."/>
            <person name="Wu W.L."/>
            <person name="Chen Y.Y."/>
            <person name="Chang S.B."/>
            <person name="Sakamoto S."/>
            <person name="Ohme-Takagi M."/>
            <person name="Yagi M."/>
            <person name="Zeng S.J."/>
            <person name="Shen C.Y."/>
            <person name="Yeh C.M."/>
            <person name="Luo Y.B."/>
            <person name="Tsai W.C."/>
            <person name="Van de Peer Y."/>
            <person name="Liu Z.J."/>
        </authorList>
    </citation>
    <scope>NUCLEOTIDE SEQUENCE [LARGE SCALE GENOMIC DNA]</scope>
    <source>
        <tissue evidence="3">The whole plant</tissue>
    </source>
</reference>
<dbReference type="CDD" id="cd09272">
    <property type="entry name" value="RNase_HI_RT_Ty1"/>
    <property type="match status" value="1"/>
</dbReference>
<feature type="chain" id="PRO_5014196089" evidence="1">
    <location>
        <begin position="18"/>
        <end position="361"/>
    </location>
</feature>
<organism evidence="3 4">
    <name type="scientific">Dendrobium catenatum</name>
    <dbReference type="NCBI Taxonomy" id="906689"/>
    <lineage>
        <taxon>Eukaryota</taxon>
        <taxon>Viridiplantae</taxon>
        <taxon>Streptophyta</taxon>
        <taxon>Embryophyta</taxon>
        <taxon>Tracheophyta</taxon>
        <taxon>Spermatophyta</taxon>
        <taxon>Magnoliopsida</taxon>
        <taxon>Liliopsida</taxon>
        <taxon>Asparagales</taxon>
        <taxon>Orchidaceae</taxon>
        <taxon>Epidendroideae</taxon>
        <taxon>Malaxideae</taxon>
        <taxon>Dendrobiinae</taxon>
        <taxon>Dendrobium</taxon>
    </lineage>
</organism>
<accession>A0A2I0X1J5</accession>
<dbReference type="InterPro" id="IPR013103">
    <property type="entry name" value="RVT_2"/>
</dbReference>
<dbReference type="PANTHER" id="PTHR11439">
    <property type="entry name" value="GAG-POL-RELATED RETROTRANSPOSON"/>
    <property type="match status" value="1"/>
</dbReference>
<keyword evidence="4" id="KW-1185">Reference proteome</keyword>
<evidence type="ECO:0000313" key="3">
    <source>
        <dbReference type="EMBL" id="PKU81771.1"/>
    </source>
</evidence>
<dbReference type="InterPro" id="IPR043128">
    <property type="entry name" value="Rev_trsase/Diguanyl_cyclase"/>
</dbReference>
<protein>
    <submittedName>
        <fullName evidence="3">Putative mitochondrial protein</fullName>
    </submittedName>
</protein>
<dbReference type="PANTHER" id="PTHR11439:SF524">
    <property type="entry name" value="RNA-DIRECTED DNA POLYMERASE, PROTEIN KINASE RLK-PELLE-DLSV FAMILY"/>
    <property type="match status" value="1"/>
</dbReference>
<dbReference type="AlphaFoldDB" id="A0A2I0X1J5"/>
<reference evidence="3 4" key="1">
    <citation type="journal article" date="2016" name="Sci. Rep.">
        <title>The Dendrobium catenatum Lindl. genome sequence provides insights into polysaccharide synthase, floral development and adaptive evolution.</title>
        <authorList>
            <person name="Zhang G.Q."/>
            <person name="Xu Q."/>
            <person name="Bian C."/>
            <person name="Tsai W.C."/>
            <person name="Yeh C.M."/>
            <person name="Liu K.W."/>
            <person name="Yoshida K."/>
            <person name="Zhang L.S."/>
            <person name="Chang S.B."/>
            <person name="Chen F."/>
            <person name="Shi Y."/>
            <person name="Su Y.Y."/>
            <person name="Zhang Y.Q."/>
            <person name="Chen L.J."/>
            <person name="Yin Y."/>
            <person name="Lin M."/>
            <person name="Huang H."/>
            <person name="Deng H."/>
            <person name="Wang Z.W."/>
            <person name="Zhu S.L."/>
            <person name="Zhao X."/>
            <person name="Deng C."/>
            <person name="Niu S.C."/>
            <person name="Huang J."/>
            <person name="Wang M."/>
            <person name="Liu G.H."/>
            <person name="Yang H.J."/>
            <person name="Xiao X.J."/>
            <person name="Hsiao Y.Y."/>
            <person name="Wu W.L."/>
            <person name="Chen Y.Y."/>
            <person name="Mitsuda N."/>
            <person name="Ohme-Takagi M."/>
            <person name="Luo Y.B."/>
            <person name="Van de Peer Y."/>
            <person name="Liu Z.J."/>
        </authorList>
    </citation>
    <scope>NUCLEOTIDE SEQUENCE [LARGE SCALE GENOMIC DNA]</scope>
    <source>
        <tissue evidence="3">The whole plant</tissue>
    </source>
</reference>
<dbReference type="Pfam" id="PF07727">
    <property type="entry name" value="RVT_2"/>
    <property type="match status" value="1"/>
</dbReference>
<sequence>MVTIRMLLTIALHHNWAVTQLDISNAFLHGDLHDAVYMKQPRSFEDAQHLQYVRKLHKSIYGLKQSPRLWFNKLTQSLQHNGFNFSKAVPSVLLYTKADVRVFVLIYVNDILITSNNKAKIQLTLQHLQSAFRLKQLSNVSLFLRIQVIQTTYGYLLNQTHYANELLSHAGFSGYKPSNTPALTKPSKLQDKTLFPDPQLLQKLAGSLQYLSITRSDIAFTVNSICQFMHQPRNCDYLTLKRLLCYIKGTADFGLSITRGSLCLRRYSDVDWATDPIEQKSMSLYCTFLGPNLISWSVKKQTTVTRSSTEAEYRSLSSMISEVHWIRRLAAELLIPQHQETIIHCDNTSAIALANNPVLHA</sequence>
<name>A0A2I0X1J5_9ASPA</name>
<proteinExistence type="predicted"/>
<evidence type="ECO:0000259" key="2">
    <source>
        <dbReference type="Pfam" id="PF07727"/>
    </source>
</evidence>
<feature type="domain" description="Reverse transcriptase Ty1/copia-type" evidence="2">
    <location>
        <begin position="3"/>
        <end position="183"/>
    </location>
</feature>
<dbReference type="InterPro" id="IPR043502">
    <property type="entry name" value="DNA/RNA_pol_sf"/>
</dbReference>
<keyword evidence="1" id="KW-0732">Signal</keyword>
<dbReference type="EMBL" id="KZ502218">
    <property type="protein sequence ID" value="PKU81771.1"/>
    <property type="molecule type" value="Genomic_DNA"/>
</dbReference>
<feature type="signal peptide" evidence="1">
    <location>
        <begin position="1"/>
        <end position="17"/>
    </location>
</feature>
<dbReference type="Gene3D" id="3.10.10.10">
    <property type="entry name" value="HIV Type 1 Reverse Transcriptase, subunit A, domain 1"/>
    <property type="match status" value="1"/>
</dbReference>
<dbReference type="Proteomes" id="UP000233837">
    <property type="component" value="Unassembled WGS sequence"/>
</dbReference>
<evidence type="ECO:0000256" key="1">
    <source>
        <dbReference type="SAM" id="SignalP"/>
    </source>
</evidence>